<name>A0ABR3JYX7_9AGAR</name>
<reference evidence="3" key="1">
    <citation type="submission" date="2024-06" db="EMBL/GenBank/DDBJ databases">
        <title>Multi-omics analyses provide insights into the biosynthesis of the anticancer antibiotic pleurotin in Hohenbuehelia grisea.</title>
        <authorList>
            <person name="Weaver J.A."/>
            <person name="Alberti F."/>
        </authorList>
    </citation>
    <scope>NUCLEOTIDE SEQUENCE [LARGE SCALE GENOMIC DNA]</scope>
    <source>
        <strain evidence="3">T-177</strain>
    </source>
</reference>
<comment type="caution">
    <text evidence="2">The sequence shown here is derived from an EMBL/GenBank/DDBJ whole genome shotgun (WGS) entry which is preliminary data.</text>
</comment>
<accession>A0ABR3JYX7</accession>
<evidence type="ECO:0000313" key="2">
    <source>
        <dbReference type="EMBL" id="KAL0960764.1"/>
    </source>
</evidence>
<sequence length="158" mass="17111">MSGRRQQSTKRSQWGIGSQVNHQDTVYHNSDIDQSQGKVVHTNNANGTYYAGTVTHNGYPATTPAAAAKPEPQQNSPLAAYMASLSAEKAREVEDQFMRYMFMNAAAPQQSTPQATPSPLQFALPATPQRLAIYPGADGSVKQLTGNELLAAVLYQNK</sequence>
<feature type="region of interest" description="Disordered" evidence="1">
    <location>
        <begin position="1"/>
        <end position="36"/>
    </location>
</feature>
<dbReference type="EMBL" id="JASNQZ010000001">
    <property type="protein sequence ID" value="KAL0960764.1"/>
    <property type="molecule type" value="Genomic_DNA"/>
</dbReference>
<organism evidence="2 3">
    <name type="scientific">Hohenbuehelia grisea</name>
    <dbReference type="NCBI Taxonomy" id="104357"/>
    <lineage>
        <taxon>Eukaryota</taxon>
        <taxon>Fungi</taxon>
        <taxon>Dikarya</taxon>
        <taxon>Basidiomycota</taxon>
        <taxon>Agaricomycotina</taxon>
        <taxon>Agaricomycetes</taxon>
        <taxon>Agaricomycetidae</taxon>
        <taxon>Agaricales</taxon>
        <taxon>Pleurotineae</taxon>
        <taxon>Pleurotaceae</taxon>
        <taxon>Hohenbuehelia</taxon>
    </lineage>
</organism>
<protein>
    <submittedName>
        <fullName evidence="2">Uncharacterized protein</fullName>
    </submittedName>
</protein>
<proteinExistence type="predicted"/>
<gene>
    <name evidence="2" type="ORF">HGRIS_005786</name>
</gene>
<evidence type="ECO:0000313" key="3">
    <source>
        <dbReference type="Proteomes" id="UP001556367"/>
    </source>
</evidence>
<keyword evidence="3" id="KW-1185">Reference proteome</keyword>
<evidence type="ECO:0000256" key="1">
    <source>
        <dbReference type="SAM" id="MobiDB-lite"/>
    </source>
</evidence>
<dbReference type="Proteomes" id="UP001556367">
    <property type="component" value="Unassembled WGS sequence"/>
</dbReference>